<dbReference type="PRINTS" id="PR00348">
    <property type="entry name" value="UBIQUITIN"/>
</dbReference>
<dbReference type="SMART" id="SM00213">
    <property type="entry name" value="UBQ"/>
    <property type="match status" value="4"/>
</dbReference>
<evidence type="ECO:0000259" key="1">
    <source>
        <dbReference type="PROSITE" id="PS50053"/>
    </source>
</evidence>
<dbReference type="PROSITE" id="PS50053">
    <property type="entry name" value="UBIQUITIN_2"/>
    <property type="match status" value="2"/>
</dbReference>
<feature type="domain" description="Ubiquitin-like" evidence="1">
    <location>
        <begin position="473"/>
        <end position="541"/>
    </location>
</feature>
<proteinExistence type="predicted"/>
<dbReference type="GO" id="GO:0043161">
    <property type="term" value="P:proteasome-mediated ubiquitin-dependent protein catabolic process"/>
    <property type="evidence" value="ECO:0007669"/>
    <property type="project" value="TreeGrafter"/>
</dbReference>
<gene>
    <name evidence="2" type="ORF">MCOR_21269</name>
</gene>
<dbReference type="Gene3D" id="3.10.20.90">
    <property type="entry name" value="Phosphatidylinositol 3-kinase Catalytic Subunit, Chain A, domain 1"/>
    <property type="match status" value="1"/>
</dbReference>
<dbReference type="OrthoDB" id="6122380at2759"/>
<dbReference type="PANTHER" id="PTHR10621:SF0">
    <property type="entry name" value="UV EXCISION REPAIR PROTEIN RAD23"/>
    <property type="match status" value="1"/>
</dbReference>
<dbReference type="InterPro" id="IPR019956">
    <property type="entry name" value="Ubiquitin_dom"/>
</dbReference>
<keyword evidence="3" id="KW-1185">Reference proteome</keyword>
<dbReference type="GO" id="GO:0043130">
    <property type="term" value="F:ubiquitin binding"/>
    <property type="evidence" value="ECO:0007669"/>
    <property type="project" value="TreeGrafter"/>
</dbReference>
<dbReference type="InterPro" id="IPR029071">
    <property type="entry name" value="Ubiquitin-like_domsf"/>
</dbReference>
<feature type="domain" description="Ubiquitin-like" evidence="1">
    <location>
        <begin position="150"/>
        <end position="220"/>
    </location>
</feature>
<dbReference type="PANTHER" id="PTHR10621">
    <property type="entry name" value="UV EXCISION REPAIR PROTEIN RAD23"/>
    <property type="match status" value="1"/>
</dbReference>
<dbReference type="GO" id="GO:0005829">
    <property type="term" value="C:cytosol"/>
    <property type="evidence" value="ECO:0007669"/>
    <property type="project" value="TreeGrafter"/>
</dbReference>
<accession>A0A6J8BR03</accession>
<protein>
    <recommendedName>
        <fullName evidence="1">Ubiquitin-like domain-containing protein</fullName>
    </recommendedName>
</protein>
<dbReference type="AlphaFoldDB" id="A0A6J8BR03"/>
<dbReference type="SUPFAM" id="SSF54236">
    <property type="entry name" value="Ubiquitin-like"/>
    <property type="match status" value="2"/>
</dbReference>
<dbReference type="EMBL" id="CACVKT020003764">
    <property type="protein sequence ID" value="CAC5385761.1"/>
    <property type="molecule type" value="Genomic_DNA"/>
</dbReference>
<dbReference type="Proteomes" id="UP000507470">
    <property type="component" value="Unassembled WGS sequence"/>
</dbReference>
<sequence length="827" mass="94867">MDDYYMNGLLSETDTVFPVHTQRPGHDGQLQRLHLQRMQDKTFDSEDDDSDMDNFDLDDSDTILQLNPAHGQTVALWSFMKFDSIAVFPPDHNLVGNIIEYAEKHFGFQRFQHRLMLLSPGQLSPVSLNSVYSIRPGSVVMVMPEENAIVSIEIGQLKTSFELNLDLSMTVQKLKTNIRKRKGIPVERQEILYSNRALENDKRLFEYRIKSRSILHVMIQAHFDLLINVETFWGKTYRFYLDPCSTGTDIVYAVFNRAFSANGPEDAGLHELYVPLHVLVLQYQNKLVNWDYCIAYLGIHTGEKLVLTTVGHQSHIQLETVNVVTESGEKYDITVSQYDRWSVLAFMLHGLTNVPVDLIRLYKDGERANFSSTIGQIERHQIIVMNVVMTHIDRDLVFGVPLKISIGHGIIENLRISANKTVRKLKRKLEKMGVPNASLYELTIGNQKLSNNNKIMDLVFDLSIPLVLKLETYPVFAHAPDGVIYKTYLRSDQTIASFKHKIELKTGYSLKSSRLIVAGRPIPDHPKNILYECGISCRNSIFFHPANDFEAFFILGNKWLEKIKIPLNNPSSTDIRNAVWNTRKLPEGSLNCVLTILYWLFMPKIAAANTSTVRTKIRKRMPVAREMLYELKKQGKLQFLEKGLLAKQDKPRAVYSSPYPGVVIKRPQGSAKIYHHIKTNNIPKFEPDQIIDLNEKFETGRKVKRHPKTGLPQIYDSPRSTIPPWMKNIQTRNQTNRLTLANVEGGPNGMDSVHVSRIQQIHKKIGSKLNDANAAHKSHRQDYSNNFSKRNRFMYDYQHFDFVASEDGHDVKSVSTFPHKFLPKLIH</sequence>
<dbReference type="Pfam" id="PF00240">
    <property type="entry name" value="ubiquitin"/>
    <property type="match status" value="2"/>
</dbReference>
<dbReference type="GO" id="GO:0070628">
    <property type="term" value="F:proteasome binding"/>
    <property type="evidence" value="ECO:0007669"/>
    <property type="project" value="TreeGrafter"/>
</dbReference>
<dbReference type="CDD" id="cd17039">
    <property type="entry name" value="Ubl_ubiquitin_like"/>
    <property type="match status" value="2"/>
</dbReference>
<evidence type="ECO:0000313" key="2">
    <source>
        <dbReference type="EMBL" id="CAC5385761.1"/>
    </source>
</evidence>
<organism evidence="2 3">
    <name type="scientific">Mytilus coruscus</name>
    <name type="common">Sea mussel</name>
    <dbReference type="NCBI Taxonomy" id="42192"/>
    <lineage>
        <taxon>Eukaryota</taxon>
        <taxon>Metazoa</taxon>
        <taxon>Spiralia</taxon>
        <taxon>Lophotrochozoa</taxon>
        <taxon>Mollusca</taxon>
        <taxon>Bivalvia</taxon>
        <taxon>Autobranchia</taxon>
        <taxon>Pteriomorphia</taxon>
        <taxon>Mytilida</taxon>
        <taxon>Mytiloidea</taxon>
        <taxon>Mytilidae</taxon>
        <taxon>Mytilinae</taxon>
        <taxon>Mytilus</taxon>
    </lineage>
</organism>
<dbReference type="GO" id="GO:0005654">
    <property type="term" value="C:nucleoplasm"/>
    <property type="evidence" value="ECO:0007669"/>
    <property type="project" value="TreeGrafter"/>
</dbReference>
<reference evidence="2 3" key="1">
    <citation type="submission" date="2020-06" db="EMBL/GenBank/DDBJ databases">
        <authorList>
            <person name="Li R."/>
            <person name="Bekaert M."/>
        </authorList>
    </citation>
    <scope>NUCLEOTIDE SEQUENCE [LARGE SCALE GENOMIC DNA]</scope>
    <source>
        <strain evidence="3">wild</strain>
    </source>
</reference>
<evidence type="ECO:0000313" key="3">
    <source>
        <dbReference type="Proteomes" id="UP000507470"/>
    </source>
</evidence>
<dbReference type="GO" id="GO:0031593">
    <property type="term" value="F:polyubiquitin modification-dependent protein binding"/>
    <property type="evidence" value="ECO:0007669"/>
    <property type="project" value="TreeGrafter"/>
</dbReference>
<name>A0A6J8BR03_MYTCO</name>
<dbReference type="InterPro" id="IPR000626">
    <property type="entry name" value="Ubiquitin-like_dom"/>
</dbReference>